<name>A0AAV4NRH3_CAEEX</name>
<dbReference type="AlphaFoldDB" id="A0AAV4NRH3"/>
<organism evidence="1 2">
    <name type="scientific">Caerostris extrusa</name>
    <name type="common">Bark spider</name>
    <name type="synonym">Caerostris bankana</name>
    <dbReference type="NCBI Taxonomy" id="172846"/>
    <lineage>
        <taxon>Eukaryota</taxon>
        <taxon>Metazoa</taxon>
        <taxon>Ecdysozoa</taxon>
        <taxon>Arthropoda</taxon>
        <taxon>Chelicerata</taxon>
        <taxon>Arachnida</taxon>
        <taxon>Araneae</taxon>
        <taxon>Araneomorphae</taxon>
        <taxon>Entelegynae</taxon>
        <taxon>Araneoidea</taxon>
        <taxon>Araneidae</taxon>
        <taxon>Caerostris</taxon>
    </lineage>
</organism>
<proteinExistence type="predicted"/>
<comment type="caution">
    <text evidence="1">The sequence shown here is derived from an EMBL/GenBank/DDBJ whole genome shotgun (WGS) entry which is preliminary data.</text>
</comment>
<protein>
    <submittedName>
        <fullName evidence="1">Uncharacterized protein</fullName>
    </submittedName>
</protein>
<sequence>MLCRLLMFLMNLEIKFVRRKLVRSLFLGFFSPSSKALVIKLEEFNKKHNLLLLRNVTFITSYIVYPLRILKQSHNLQKPWTIPGTYNTLLTPARKPSGHKGNYRGLPRQSSFCASCPDFLMRKRFPTGKLNDSLRHNTPEMKCIEHDDTTQPPLIEGLKASISRKDKPSRRIVYPAFFTLAGTLC</sequence>
<keyword evidence="2" id="KW-1185">Reference proteome</keyword>
<evidence type="ECO:0000313" key="1">
    <source>
        <dbReference type="EMBL" id="GIX87407.1"/>
    </source>
</evidence>
<accession>A0AAV4NRH3</accession>
<reference evidence="1 2" key="1">
    <citation type="submission" date="2021-06" db="EMBL/GenBank/DDBJ databases">
        <title>Caerostris extrusa draft genome.</title>
        <authorList>
            <person name="Kono N."/>
            <person name="Arakawa K."/>
        </authorList>
    </citation>
    <scope>NUCLEOTIDE SEQUENCE [LARGE SCALE GENOMIC DNA]</scope>
</reference>
<gene>
    <name evidence="1" type="ORF">CEXT_404851</name>
</gene>
<dbReference type="Proteomes" id="UP001054945">
    <property type="component" value="Unassembled WGS sequence"/>
</dbReference>
<dbReference type="EMBL" id="BPLR01003679">
    <property type="protein sequence ID" value="GIX87407.1"/>
    <property type="molecule type" value="Genomic_DNA"/>
</dbReference>
<evidence type="ECO:0000313" key="2">
    <source>
        <dbReference type="Proteomes" id="UP001054945"/>
    </source>
</evidence>